<dbReference type="Gene3D" id="3.30.40.10">
    <property type="entry name" value="Zinc/RING finger domain, C3HC4 (zinc finger)"/>
    <property type="match status" value="1"/>
</dbReference>
<sequence>MSSVICSICLERVKSPVCCPCGHIHCEGCLNEAIDVSDGSSKANCPTCRAPFYITPTEKVPTKYHRYVYPSTRRIYLDEHSDGDLHAKVADLESRLVKVMGEKTTLLTRLEAAQKSVESFRYNQEIANLEIKDLRHKRLVWERKCASAEDKYNKNVSLLEKAKEDLASERKAHEQCKAECMKLRQM</sequence>
<keyword evidence="1" id="KW-0862">Zinc</keyword>
<keyword evidence="1" id="KW-0863">Zinc-finger</keyword>
<dbReference type="Pfam" id="PF13920">
    <property type="entry name" value="zf-C3HC4_3"/>
    <property type="match status" value="1"/>
</dbReference>
<dbReference type="SMART" id="SM00184">
    <property type="entry name" value="RING"/>
    <property type="match status" value="1"/>
</dbReference>
<dbReference type="GO" id="GO:0008270">
    <property type="term" value="F:zinc ion binding"/>
    <property type="evidence" value="ECO:0007669"/>
    <property type="project" value="UniProtKB-KW"/>
</dbReference>
<dbReference type="InParanoid" id="A0A165NU68"/>
<organism evidence="4 5">
    <name type="scientific">Neolentinus lepideus HHB14362 ss-1</name>
    <dbReference type="NCBI Taxonomy" id="1314782"/>
    <lineage>
        <taxon>Eukaryota</taxon>
        <taxon>Fungi</taxon>
        <taxon>Dikarya</taxon>
        <taxon>Basidiomycota</taxon>
        <taxon>Agaricomycotina</taxon>
        <taxon>Agaricomycetes</taxon>
        <taxon>Gloeophyllales</taxon>
        <taxon>Gloeophyllaceae</taxon>
        <taxon>Neolentinus</taxon>
    </lineage>
</organism>
<dbReference type="Proteomes" id="UP000076761">
    <property type="component" value="Unassembled WGS sequence"/>
</dbReference>
<dbReference type="EMBL" id="KV425626">
    <property type="protein sequence ID" value="KZT20114.1"/>
    <property type="molecule type" value="Genomic_DNA"/>
</dbReference>
<dbReference type="InterPro" id="IPR001841">
    <property type="entry name" value="Znf_RING"/>
</dbReference>
<accession>A0A165NU68</accession>
<evidence type="ECO:0000256" key="1">
    <source>
        <dbReference type="PROSITE-ProRule" id="PRU00175"/>
    </source>
</evidence>
<protein>
    <recommendedName>
        <fullName evidence="3">RING-type domain-containing protein</fullName>
    </recommendedName>
</protein>
<evidence type="ECO:0000313" key="4">
    <source>
        <dbReference type="EMBL" id="KZT20114.1"/>
    </source>
</evidence>
<keyword evidence="2" id="KW-0175">Coiled coil</keyword>
<feature type="coiled-coil region" evidence="2">
    <location>
        <begin position="131"/>
        <end position="179"/>
    </location>
</feature>
<feature type="domain" description="RING-type" evidence="3">
    <location>
        <begin position="6"/>
        <end position="49"/>
    </location>
</feature>
<gene>
    <name evidence="4" type="ORF">NEOLEDRAFT_1076375</name>
</gene>
<dbReference type="OrthoDB" id="6270329at2759"/>
<dbReference type="InterPro" id="IPR013083">
    <property type="entry name" value="Znf_RING/FYVE/PHD"/>
</dbReference>
<keyword evidence="5" id="KW-1185">Reference proteome</keyword>
<name>A0A165NU68_9AGAM</name>
<keyword evidence="1" id="KW-0479">Metal-binding</keyword>
<dbReference type="PROSITE" id="PS50089">
    <property type="entry name" value="ZF_RING_2"/>
    <property type="match status" value="1"/>
</dbReference>
<proteinExistence type="predicted"/>
<dbReference type="STRING" id="1314782.A0A165NU68"/>
<dbReference type="SUPFAM" id="SSF57850">
    <property type="entry name" value="RING/U-box"/>
    <property type="match status" value="1"/>
</dbReference>
<reference evidence="4 5" key="1">
    <citation type="journal article" date="2016" name="Mol. Biol. Evol.">
        <title>Comparative Genomics of Early-Diverging Mushroom-Forming Fungi Provides Insights into the Origins of Lignocellulose Decay Capabilities.</title>
        <authorList>
            <person name="Nagy L.G."/>
            <person name="Riley R."/>
            <person name="Tritt A."/>
            <person name="Adam C."/>
            <person name="Daum C."/>
            <person name="Floudas D."/>
            <person name="Sun H."/>
            <person name="Yadav J.S."/>
            <person name="Pangilinan J."/>
            <person name="Larsson K.H."/>
            <person name="Matsuura K."/>
            <person name="Barry K."/>
            <person name="Labutti K."/>
            <person name="Kuo R."/>
            <person name="Ohm R.A."/>
            <person name="Bhattacharya S.S."/>
            <person name="Shirouzu T."/>
            <person name="Yoshinaga Y."/>
            <person name="Martin F.M."/>
            <person name="Grigoriev I.V."/>
            <person name="Hibbett D.S."/>
        </authorList>
    </citation>
    <scope>NUCLEOTIDE SEQUENCE [LARGE SCALE GENOMIC DNA]</scope>
    <source>
        <strain evidence="4 5">HHB14362 ss-1</strain>
    </source>
</reference>
<evidence type="ECO:0000313" key="5">
    <source>
        <dbReference type="Proteomes" id="UP000076761"/>
    </source>
</evidence>
<evidence type="ECO:0000256" key="2">
    <source>
        <dbReference type="SAM" id="Coils"/>
    </source>
</evidence>
<dbReference type="AlphaFoldDB" id="A0A165NU68"/>
<evidence type="ECO:0000259" key="3">
    <source>
        <dbReference type="PROSITE" id="PS50089"/>
    </source>
</evidence>